<dbReference type="InterPro" id="IPR050965">
    <property type="entry name" value="UPF0336/Enoyl-CoA_hydratase"/>
</dbReference>
<reference evidence="3" key="1">
    <citation type="journal article" date="2019" name="Int. J. Syst. Evol. Microbiol.">
        <title>The Global Catalogue of Microorganisms (GCM) 10K type strain sequencing project: providing services to taxonomists for standard genome sequencing and annotation.</title>
        <authorList>
            <consortium name="The Broad Institute Genomics Platform"/>
            <consortium name="The Broad Institute Genome Sequencing Center for Infectious Disease"/>
            <person name="Wu L."/>
            <person name="Ma J."/>
        </authorList>
    </citation>
    <scope>NUCLEOTIDE SEQUENCE [LARGE SCALE GENOMIC DNA]</scope>
    <source>
        <strain evidence="3">KCTC 52366</strain>
    </source>
</reference>
<dbReference type="InterPro" id="IPR003965">
    <property type="entry name" value="Fatty_acid_synthase"/>
</dbReference>
<dbReference type="EMBL" id="JBHRTB010000010">
    <property type="protein sequence ID" value="MFC3145255.1"/>
    <property type="molecule type" value="Genomic_DNA"/>
</dbReference>
<dbReference type="Gene3D" id="3.10.129.10">
    <property type="entry name" value="Hotdog Thioesterase"/>
    <property type="match status" value="1"/>
</dbReference>
<dbReference type="PANTHER" id="PTHR43437">
    <property type="entry name" value="HYDROXYACYL-THIOESTER DEHYDRATASE TYPE 2, MITOCHONDRIAL-RELATED"/>
    <property type="match status" value="1"/>
</dbReference>
<keyword evidence="3" id="KW-1185">Reference proteome</keyword>
<dbReference type="PANTHER" id="PTHR43437:SF3">
    <property type="entry name" value="HYDROXYACYL-THIOESTER DEHYDRATASE TYPE 2, MITOCHONDRIAL"/>
    <property type="match status" value="1"/>
</dbReference>
<comment type="caution">
    <text evidence="2">The sequence shown here is derived from an EMBL/GenBank/DDBJ whole genome shotgun (WGS) entry which is preliminary data.</text>
</comment>
<name>A0ABV7GYI4_9RHOB</name>
<evidence type="ECO:0000259" key="1">
    <source>
        <dbReference type="Pfam" id="PF01575"/>
    </source>
</evidence>
<protein>
    <submittedName>
        <fullName evidence="2">MaoC family dehydratase</fullName>
    </submittedName>
</protein>
<proteinExistence type="predicted"/>
<dbReference type="InterPro" id="IPR002539">
    <property type="entry name" value="MaoC-like_dom"/>
</dbReference>
<evidence type="ECO:0000313" key="2">
    <source>
        <dbReference type="EMBL" id="MFC3145255.1"/>
    </source>
</evidence>
<dbReference type="SUPFAM" id="SSF54637">
    <property type="entry name" value="Thioesterase/thiol ester dehydrase-isomerase"/>
    <property type="match status" value="1"/>
</dbReference>
<gene>
    <name evidence="2" type="ORF">ACFOGP_21215</name>
</gene>
<evidence type="ECO:0000313" key="3">
    <source>
        <dbReference type="Proteomes" id="UP001595632"/>
    </source>
</evidence>
<accession>A0ABV7GYI4</accession>
<organism evidence="2 3">
    <name type="scientific">Psychromarinibacter halotolerans</name>
    <dbReference type="NCBI Taxonomy" id="1775175"/>
    <lineage>
        <taxon>Bacteria</taxon>
        <taxon>Pseudomonadati</taxon>
        <taxon>Pseudomonadota</taxon>
        <taxon>Alphaproteobacteria</taxon>
        <taxon>Rhodobacterales</taxon>
        <taxon>Paracoccaceae</taxon>
        <taxon>Psychromarinibacter</taxon>
    </lineage>
</organism>
<dbReference type="Pfam" id="PF01575">
    <property type="entry name" value="MaoC_dehydratas"/>
    <property type="match status" value="1"/>
</dbReference>
<sequence length="117" mass="12638">MNLDLSEVWCPTQAEFDAFAALSGDANPIHVDPEFAATTPFGRTVSHGMLIYAKLWSMLTRACPNARHVAHDMMFPAPCFAQDTIHLSVVGHAPGSVLLVAVREDGTEVFTGRAELA</sequence>
<dbReference type="PRINTS" id="PR01483">
    <property type="entry name" value="FASYNTHASE"/>
</dbReference>
<feature type="domain" description="MaoC-like" evidence="1">
    <location>
        <begin position="12"/>
        <end position="90"/>
    </location>
</feature>
<dbReference type="InterPro" id="IPR029069">
    <property type="entry name" value="HotDog_dom_sf"/>
</dbReference>
<dbReference type="Proteomes" id="UP001595632">
    <property type="component" value="Unassembled WGS sequence"/>
</dbReference>
<dbReference type="RefSeq" id="WP_275634628.1">
    <property type="nucleotide sequence ID" value="NZ_JARGYD010000010.1"/>
</dbReference>